<name>A0A1Y2EN12_9BASI</name>
<feature type="compositionally biased region" description="Polar residues" evidence="1">
    <location>
        <begin position="77"/>
        <end position="93"/>
    </location>
</feature>
<dbReference type="AlphaFoldDB" id="A0A1Y2EN12"/>
<organism evidence="2 3">
    <name type="scientific">Leucosporidium creatinivorum</name>
    <dbReference type="NCBI Taxonomy" id="106004"/>
    <lineage>
        <taxon>Eukaryota</taxon>
        <taxon>Fungi</taxon>
        <taxon>Dikarya</taxon>
        <taxon>Basidiomycota</taxon>
        <taxon>Pucciniomycotina</taxon>
        <taxon>Microbotryomycetes</taxon>
        <taxon>Leucosporidiales</taxon>
        <taxon>Leucosporidium</taxon>
    </lineage>
</organism>
<protein>
    <submittedName>
        <fullName evidence="2">Uncharacterized protein</fullName>
    </submittedName>
</protein>
<feature type="compositionally biased region" description="Basic and acidic residues" evidence="1">
    <location>
        <begin position="94"/>
        <end position="106"/>
    </location>
</feature>
<dbReference type="InParanoid" id="A0A1Y2EN12"/>
<evidence type="ECO:0000313" key="3">
    <source>
        <dbReference type="Proteomes" id="UP000193467"/>
    </source>
</evidence>
<reference evidence="2 3" key="1">
    <citation type="submission" date="2016-07" db="EMBL/GenBank/DDBJ databases">
        <title>Pervasive Adenine N6-methylation of Active Genes in Fungi.</title>
        <authorList>
            <consortium name="DOE Joint Genome Institute"/>
            <person name="Mondo S.J."/>
            <person name="Dannebaum R.O."/>
            <person name="Kuo R.C."/>
            <person name="Labutti K."/>
            <person name="Haridas S."/>
            <person name="Kuo A."/>
            <person name="Salamov A."/>
            <person name="Ahrendt S.R."/>
            <person name="Lipzen A."/>
            <person name="Sullivan W."/>
            <person name="Andreopoulos W.B."/>
            <person name="Clum A."/>
            <person name="Lindquist E."/>
            <person name="Daum C."/>
            <person name="Ramamoorthy G.K."/>
            <person name="Gryganskyi A."/>
            <person name="Culley D."/>
            <person name="Magnuson J.K."/>
            <person name="James T.Y."/>
            <person name="O'Malley M.A."/>
            <person name="Stajich J.E."/>
            <person name="Spatafora J.W."/>
            <person name="Visel A."/>
            <person name="Grigoriev I.V."/>
        </authorList>
    </citation>
    <scope>NUCLEOTIDE SEQUENCE [LARGE SCALE GENOMIC DNA]</scope>
    <source>
        <strain evidence="2 3">62-1032</strain>
    </source>
</reference>
<evidence type="ECO:0000256" key="1">
    <source>
        <dbReference type="SAM" id="MobiDB-lite"/>
    </source>
</evidence>
<keyword evidence="3" id="KW-1185">Reference proteome</keyword>
<feature type="region of interest" description="Disordered" evidence="1">
    <location>
        <begin position="1"/>
        <end position="167"/>
    </location>
</feature>
<evidence type="ECO:0000313" key="2">
    <source>
        <dbReference type="EMBL" id="ORY72922.1"/>
    </source>
</evidence>
<dbReference type="EMBL" id="MCGR01000049">
    <property type="protein sequence ID" value="ORY72922.1"/>
    <property type="molecule type" value="Genomic_DNA"/>
</dbReference>
<gene>
    <name evidence="2" type="ORF">BCR35DRAFT_333875</name>
</gene>
<feature type="compositionally biased region" description="Basic and acidic residues" evidence="1">
    <location>
        <begin position="12"/>
        <end position="22"/>
    </location>
</feature>
<proteinExistence type="predicted"/>
<dbReference type="Proteomes" id="UP000193467">
    <property type="component" value="Unassembled WGS sequence"/>
</dbReference>
<sequence>MSDNQDNFTPEHPPKNIVEHRPKPFHRLHPGANLRPGQHPSGNFSRPDASNEPRYVPGPGEEDFASTQHYRRPGDRSGQTFFRASTDDGSGNESVHEGTERPRSAGRDNVASSLSTDFRPPHDGHPAPPSPHVASSKKSTGSSVFEALKRGPRRVGSMFNIKRDGKK</sequence>
<accession>A0A1Y2EN12</accession>
<comment type="caution">
    <text evidence="2">The sequence shown here is derived from an EMBL/GenBank/DDBJ whole genome shotgun (WGS) entry which is preliminary data.</text>
</comment>